<comment type="pathway">
    <text evidence="2">Purine metabolism; IMP biosynthesis via de novo pathway; 5-formamido-1-(5-phospho-D-ribosyl)imidazole-4-carboxamide from 5-amino-1-(5-phospho-D-ribosyl)imidazole-4-carboxamide (10-formyl THF route): step 1/1.</text>
</comment>
<name>A0A3B1E2A6_9ZZZZ</name>
<proteinExistence type="inferred from homology"/>
<evidence type="ECO:0000256" key="4">
    <source>
        <dbReference type="ARBA" id="ARBA00022679"/>
    </source>
</evidence>
<dbReference type="CDD" id="cd01421">
    <property type="entry name" value="IMPCH"/>
    <property type="match status" value="1"/>
</dbReference>
<dbReference type="HAMAP" id="MF_00139">
    <property type="entry name" value="PurH"/>
    <property type="match status" value="1"/>
</dbReference>
<dbReference type="Pfam" id="PF02142">
    <property type="entry name" value="MGS"/>
    <property type="match status" value="1"/>
</dbReference>
<dbReference type="InterPro" id="IPR011607">
    <property type="entry name" value="MGS-like_dom"/>
</dbReference>
<protein>
    <submittedName>
        <fullName evidence="10">IMP cyclohydrolase / Phosphoribosylaminoimidazolecarboxamide formyltransferase</fullName>
        <ecNumber evidence="10">2.1.2.3</ecNumber>
        <ecNumber evidence="10">3.5.4.10</ecNumber>
    </submittedName>
</protein>
<keyword evidence="6 10" id="KW-0378">Hydrolase</keyword>
<keyword evidence="4 10" id="KW-0808">Transferase</keyword>
<dbReference type="GO" id="GO:0006189">
    <property type="term" value="P:'de novo' IMP biosynthetic process"/>
    <property type="evidence" value="ECO:0007669"/>
    <property type="project" value="UniProtKB-UniPathway"/>
</dbReference>
<dbReference type="InterPro" id="IPR036914">
    <property type="entry name" value="MGS-like_dom_sf"/>
</dbReference>
<dbReference type="InterPro" id="IPR024051">
    <property type="entry name" value="AICAR_Tfase_dup_dom_sf"/>
</dbReference>
<dbReference type="GO" id="GO:0003937">
    <property type="term" value="F:IMP cyclohydrolase activity"/>
    <property type="evidence" value="ECO:0007669"/>
    <property type="project" value="UniProtKB-EC"/>
</dbReference>
<evidence type="ECO:0000256" key="2">
    <source>
        <dbReference type="ARBA" id="ARBA00004954"/>
    </source>
</evidence>
<dbReference type="SUPFAM" id="SSF52335">
    <property type="entry name" value="Methylglyoxal synthase-like"/>
    <property type="match status" value="1"/>
</dbReference>
<dbReference type="AlphaFoldDB" id="A0A3B1E2A6"/>
<accession>A0A3B1E2A6</accession>
<comment type="similarity">
    <text evidence="3">Belongs to the PurH family.</text>
</comment>
<dbReference type="PROSITE" id="PS51855">
    <property type="entry name" value="MGS"/>
    <property type="match status" value="1"/>
</dbReference>
<dbReference type="InterPro" id="IPR016193">
    <property type="entry name" value="Cytidine_deaminase-like"/>
</dbReference>
<comment type="pathway">
    <text evidence="1">Purine metabolism; IMP biosynthesis via de novo pathway; IMP from 5-formamido-1-(5-phospho-D-ribosyl)imidazole-4-carboxamide: step 1/1.</text>
</comment>
<dbReference type="GO" id="GO:0004643">
    <property type="term" value="F:phosphoribosylaminoimidazolecarboxamide formyltransferase activity"/>
    <property type="evidence" value="ECO:0007669"/>
    <property type="project" value="UniProtKB-EC"/>
</dbReference>
<reference evidence="10" key="1">
    <citation type="submission" date="2018-06" db="EMBL/GenBank/DDBJ databases">
        <authorList>
            <person name="Zhirakovskaya E."/>
        </authorList>
    </citation>
    <scope>NUCLEOTIDE SEQUENCE</scope>
</reference>
<dbReference type="SMART" id="SM00798">
    <property type="entry name" value="AICARFT_IMPCHas"/>
    <property type="match status" value="1"/>
</dbReference>
<dbReference type="InterPro" id="IPR002695">
    <property type="entry name" value="PurH-like"/>
</dbReference>
<dbReference type="Gene3D" id="3.40.50.1380">
    <property type="entry name" value="Methylglyoxal synthase-like domain"/>
    <property type="match status" value="1"/>
</dbReference>
<evidence type="ECO:0000256" key="5">
    <source>
        <dbReference type="ARBA" id="ARBA00022755"/>
    </source>
</evidence>
<dbReference type="GO" id="GO:0005829">
    <property type="term" value="C:cytosol"/>
    <property type="evidence" value="ECO:0007669"/>
    <property type="project" value="TreeGrafter"/>
</dbReference>
<feature type="non-terminal residue" evidence="10">
    <location>
        <position position="579"/>
    </location>
</feature>
<dbReference type="Pfam" id="PF01808">
    <property type="entry name" value="AICARFT_IMPCHas"/>
    <property type="match status" value="2"/>
</dbReference>
<dbReference type="FunFam" id="3.40.50.1380:FF:000001">
    <property type="entry name" value="Bifunctional purine biosynthesis protein PurH"/>
    <property type="match status" value="1"/>
</dbReference>
<keyword evidence="7" id="KW-0511">Multifunctional enzyme</keyword>
<evidence type="ECO:0000256" key="7">
    <source>
        <dbReference type="ARBA" id="ARBA00023268"/>
    </source>
</evidence>
<dbReference type="PANTHER" id="PTHR11692:SF0">
    <property type="entry name" value="BIFUNCTIONAL PURINE BIOSYNTHESIS PROTEIN ATIC"/>
    <property type="match status" value="1"/>
</dbReference>
<evidence type="ECO:0000256" key="1">
    <source>
        <dbReference type="ARBA" id="ARBA00004844"/>
    </source>
</evidence>
<gene>
    <name evidence="10" type="ORF">MNBD_PLANCTO03-280</name>
</gene>
<dbReference type="PANTHER" id="PTHR11692">
    <property type="entry name" value="BIFUNCTIONAL PURINE BIOSYNTHESIS PROTEIN PURH"/>
    <property type="match status" value="1"/>
</dbReference>
<evidence type="ECO:0000256" key="6">
    <source>
        <dbReference type="ARBA" id="ARBA00022801"/>
    </source>
</evidence>
<evidence type="ECO:0000256" key="3">
    <source>
        <dbReference type="ARBA" id="ARBA00007667"/>
    </source>
</evidence>
<feature type="domain" description="MGS-like" evidence="9">
    <location>
        <begin position="1"/>
        <end position="166"/>
    </location>
</feature>
<organism evidence="10">
    <name type="scientific">hydrothermal vent metagenome</name>
    <dbReference type="NCBI Taxonomy" id="652676"/>
    <lineage>
        <taxon>unclassified sequences</taxon>
        <taxon>metagenomes</taxon>
        <taxon>ecological metagenomes</taxon>
    </lineage>
</organism>
<sequence>MPETTPPSTTPIRCALLSVSNKQGIVEFARALAEAGVHLLSTGGTARTLREAGLAVTLVEDHTDFPEMLDGRVKTLHPKIHGGILGVRDNPAHQAKMAAHDITPIDLVCIDLYPFERTIAGDKNPSGAGVSPARVTLEEAIEQIDIGGPAMLRSAAKNFQAVTVISDPAQYARVLAEIAEHGGTTLATRMDLAAAAYERTCAFDAAISTYLRQQQGEPFPRVLLLQGERASTLRYGENPHQPAALYLDSSIKNGGEEDRDGGFMHRGGGFPAPDSQLHGKPLSYNNLLDAAAALELALALAALDTEAHGACIIKHTNPCGAALASSPAEAFDLAIAGDPLAAYGGIAASGSVIDTEAAEQLCAPDRFFEVVIAPGYTDEALALLRARWKNIRILQTGSLGIPESPHSEPPTSVGGSPDTSGALDARTEVRGSGSNSRLDIRTIPGGYLAQAHDDTPPDPTTWTHAAGPAPDPALLRAAAVMEAAVRALSSNAIAIGGPVGSSGCALFGGGAGQMDRVASCRLAIAKAGDRAKGAVAASDAFFPFPDGPELLADAGVSMILHPGGSKRDSETFALCDDRG</sequence>
<feature type="compositionally biased region" description="Polar residues" evidence="8">
    <location>
        <begin position="409"/>
        <end position="419"/>
    </location>
</feature>
<dbReference type="EC" id="3.5.4.10" evidence="10"/>
<feature type="region of interest" description="Disordered" evidence="8">
    <location>
        <begin position="398"/>
        <end position="468"/>
    </location>
</feature>
<dbReference type="SUPFAM" id="SSF53927">
    <property type="entry name" value="Cytidine deaminase-like"/>
    <property type="match status" value="1"/>
</dbReference>
<dbReference type="SMART" id="SM00851">
    <property type="entry name" value="MGS"/>
    <property type="match status" value="1"/>
</dbReference>
<dbReference type="EC" id="2.1.2.3" evidence="10"/>
<keyword evidence="5" id="KW-0658">Purine biosynthesis</keyword>
<dbReference type="EMBL" id="UOGK01000725">
    <property type="protein sequence ID" value="VAX42610.1"/>
    <property type="molecule type" value="Genomic_DNA"/>
</dbReference>
<dbReference type="Gene3D" id="3.40.140.20">
    <property type="match status" value="2"/>
</dbReference>
<evidence type="ECO:0000313" key="10">
    <source>
        <dbReference type="EMBL" id="VAX42610.1"/>
    </source>
</evidence>
<dbReference type="NCBIfam" id="NF002049">
    <property type="entry name" value="PRK00881.1"/>
    <property type="match status" value="1"/>
</dbReference>
<dbReference type="PIRSF" id="PIRSF000414">
    <property type="entry name" value="AICARFT_IMPCHas"/>
    <property type="match status" value="1"/>
</dbReference>
<evidence type="ECO:0000259" key="9">
    <source>
        <dbReference type="PROSITE" id="PS51855"/>
    </source>
</evidence>
<evidence type="ECO:0000256" key="8">
    <source>
        <dbReference type="SAM" id="MobiDB-lite"/>
    </source>
</evidence>
<dbReference type="UniPathway" id="UPA00074">
    <property type="reaction ID" value="UER00133"/>
</dbReference>